<feature type="compositionally biased region" description="Polar residues" evidence="2">
    <location>
        <begin position="63"/>
        <end position="75"/>
    </location>
</feature>
<reference evidence="4 5" key="1">
    <citation type="submission" date="2015-01" db="EMBL/GenBank/DDBJ databases">
        <title>The Genome Sequence of Exophiala xenobiotica CBS118157.</title>
        <authorList>
            <consortium name="The Broad Institute Genomics Platform"/>
            <person name="Cuomo C."/>
            <person name="de Hoog S."/>
            <person name="Gorbushina A."/>
            <person name="Stielow B."/>
            <person name="Teixiera M."/>
            <person name="Abouelleil A."/>
            <person name="Chapman S.B."/>
            <person name="Priest M."/>
            <person name="Young S.K."/>
            <person name="Wortman J."/>
            <person name="Nusbaum C."/>
            <person name="Birren B."/>
        </authorList>
    </citation>
    <scope>NUCLEOTIDE SEQUENCE [LARGE SCALE GENOMIC DNA]</scope>
    <source>
        <strain evidence="4 5">CBS 118157</strain>
    </source>
</reference>
<feature type="compositionally biased region" description="Polar residues" evidence="2">
    <location>
        <begin position="414"/>
        <end position="424"/>
    </location>
</feature>
<gene>
    <name evidence="4" type="ORF">PV05_02379</name>
</gene>
<feature type="coiled-coil region" evidence="1">
    <location>
        <begin position="118"/>
        <end position="152"/>
    </location>
</feature>
<evidence type="ECO:0000313" key="5">
    <source>
        <dbReference type="Proteomes" id="UP000054342"/>
    </source>
</evidence>
<feature type="compositionally biased region" description="Polar residues" evidence="2">
    <location>
        <begin position="490"/>
        <end position="501"/>
    </location>
</feature>
<keyword evidence="5" id="KW-1185">Reference proteome</keyword>
<dbReference type="HOGENOM" id="CLU_016967_3_0_1"/>
<dbReference type="GeneID" id="25324287"/>
<feature type="compositionally biased region" description="Polar residues" evidence="2">
    <location>
        <begin position="396"/>
        <end position="407"/>
    </location>
</feature>
<dbReference type="Proteomes" id="UP000054342">
    <property type="component" value="Unassembled WGS sequence"/>
</dbReference>
<feature type="compositionally biased region" description="Polar residues" evidence="2">
    <location>
        <begin position="82"/>
        <end position="97"/>
    </location>
</feature>
<evidence type="ECO:0000256" key="2">
    <source>
        <dbReference type="SAM" id="MobiDB-lite"/>
    </source>
</evidence>
<evidence type="ECO:0000259" key="3">
    <source>
        <dbReference type="Pfam" id="PF13257"/>
    </source>
</evidence>
<feature type="compositionally biased region" description="Basic and acidic residues" evidence="2">
    <location>
        <begin position="449"/>
        <end position="474"/>
    </location>
</feature>
<protein>
    <recommendedName>
        <fullName evidence="3">DUF4048 domain-containing protein</fullName>
    </recommendedName>
</protein>
<keyword evidence="1" id="KW-0175">Coiled coil</keyword>
<feature type="compositionally biased region" description="Acidic residues" evidence="2">
    <location>
        <begin position="432"/>
        <end position="441"/>
    </location>
</feature>
<dbReference type="InterPro" id="IPR025122">
    <property type="entry name" value="DUF4048"/>
</dbReference>
<feature type="region of interest" description="Disordered" evidence="2">
    <location>
        <begin position="1"/>
        <end position="47"/>
    </location>
</feature>
<sequence length="520" mass="57129">MATKSRPISMEPMTVPEIHEGTRNEVVVPPSPTHTPATDRASSRRHTKGLSLNFPILLPTNAQISHSPTAGSSILPSPVESARSSPRTRTAPFQSPGTIHESDQTANTRSSTDFLTLLAAQERRVLELREELQKAETELLGLKKQWAAHEANKKRDEVKHVKKLQPLALDDVGGREPSEDEIDEERRRKRAIVERSQTNNTIPGNTAGSNLSRKGSKRVFEGGRHTRTLSLLSPTSNKPGQATATTSLNELVDAHNEATDRNSEGDMARPSLSRISTLESLVAGEQLQLGFGKTYRDLAAHRRSVPSADVLVKQGKQVYDGVREGLWTFFEDIRQATVGEEGVNGTVADQRPARPHAKRVGNHSSARPNRTTGGNKKSESTEPSFWKEFGLDTPQRPLSTQVASPDKSNGHIPQKSSTDSSNPPSLLPDTTDHDDVEDGWDAWDSPITTRERAHSKEANKSEDGLPWPDIEKLTPSKLTRTVSDLMREWNASQDEANTTTEGSKEQSSSKRASILDSPHI</sequence>
<accession>A0A0D2BZD9</accession>
<dbReference type="AlphaFoldDB" id="A0A0D2BZD9"/>
<name>A0A0D2BZD9_9EURO</name>
<feature type="compositionally biased region" description="Polar residues" evidence="2">
    <location>
        <begin position="362"/>
        <end position="375"/>
    </location>
</feature>
<dbReference type="OrthoDB" id="4097086at2759"/>
<evidence type="ECO:0000256" key="1">
    <source>
        <dbReference type="SAM" id="Coils"/>
    </source>
</evidence>
<feature type="domain" description="DUF4048" evidence="3">
    <location>
        <begin position="362"/>
        <end position="461"/>
    </location>
</feature>
<feature type="region of interest" description="Disordered" evidence="2">
    <location>
        <begin position="341"/>
        <end position="520"/>
    </location>
</feature>
<dbReference type="EMBL" id="KN847318">
    <property type="protein sequence ID" value="KIW57821.1"/>
    <property type="molecule type" value="Genomic_DNA"/>
</dbReference>
<feature type="region of interest" description="Disordered" evidence="2">
    <location>
        <begin position="168"/>
        <end position="215"/>
    </location>
</feature>
<dbReference type="Pfam" id="PF13257">
    <property type="entry name" value="DUF4048"/>
    <property type="match status" value="2"/>
</dbReference>
<feature type="domain" description="DUF4048" evidence="3">
    <location>
        <begin position="225"/>
        <end position="353"/>
    </location>
</feature>
<organism evidence="4 5">
    <name type="scientific">Exophiala xenobiotica</name>
    <dbReference type="NCBI Taxonomy" id="348802"/>
    <lineage>
        <taxon>Eukaryota</taxon>
        <taxon>Fungi</taxon>
        <taxon>Dikarya</taxon>
        <taxon>Ascomycota</taxon>
        <taxon>Pezizomycotina</taxon>
        <taxon>Eurotiomycetes</taxon>
        <taxon>Chaetothyriomycetidae</taxon>
        <taxon>Chaetothyriales</taxon>
        <taxon>Herpotrichiellaceae</taxon>
        <taxon>Exophiala</taxon>
    </lineage>
</organism>
<dbReference type="RefSeq" id="XP_013318405.1">
    <property type="nucleotide sequence ID" value="XM_013462951.1"/>
</dbReference>
<feature type="compositionally biased region" description="Polar residues" evidence="2">
    <location>
        <begin position="195"/>
        <end position="213"/>
    </location>
</feature>
<feature type="region of interest" description="Disordered" evidence="2">
    <location>
        <begin position="63"/>
        <end position="110"/>
    </location>
</feature>
<evidence type="ECO:0000313" key="4">
    <source>
        <dbReference type="EMBL" id="KIW57821.1"/>
    </source>
</evidence>
<proteinExistence type="predicted"/>